<organism evidence="1 2">
    <name type="scientific">Elliptochloris bilobata</name>
    <dbReference type="NCBI Taxonomy" id="381761"/>
    <lineage>
        <taxon>Eukaryota</taxon>
        <taxon>Viridiplantae</taxon>
        <taxon>Chlorophyta</taxon>
        <taxon>core chlorophytes</taxon>
        <taxon>Trebouxiophyceae</taxon>
        <taxon>Trebouxiophyceae incertae sedis</taxon>
        <taxon>Elliptochloris clade</taxon>
        <taxon>Elliptochloris</taxon>
    </lineage>
</organism>
<proteinExistence type="predicted"/>
<accession>A0AAW1QPQ4</accession>
<protein>
    <submittedName>
        <fullName evidence="1">Uncharacterized protein</fullName>
    </submittedName>
</protein>
<comment type="caution">
    <text evidence="1">The sequence shown here is derived from an EMBL/GenBank/DDBJ whole genome shotgun (WGS) entry which is preliminary data.</text>
</comment>
<name>A0AAW1QPQ4_9CHLO</name>
<keyword evidence="2" id="KW-1185">Reference proteome</keyword>
<dbReference type="EMBL" id="JALJOU010000081">
    <property type="protein sequence ID" value="KAK9823022.1"/>
    <property type="molecule type" value="Genomic_DNA"/>
</dbReference>
<reference evidence="1 2" key="1">
    <citation type="journal article" date="2024" name="Nat. Commun.">
        <title>Phylogenomics reveals the evolutionary origins of lichenization in chlorophyte algae.</title>
        <authorList>
            <person name="Puginier C."/>
            <person name="Libourel C."/>
            <person name="Otte J."/>
            <person name="Skaloud P."/>
            <person name="Haon M."/>
            <person name="Grisel S."/>
            <person name="Petersen M."/>
            <person name="Berrin J.G."/>
            <person name="Delaux P.M."/>
            <person name="Dal Grande F."/>
            <person name="Keller J."/>
        </authorList>
    </citation>
    <scope>NUCLEOTIDE SEQUENCE [LARGE SCALE GENOMIC DNA]</scope>
    <source>
        <strain evidence="1 2">SAG 245.80</strain>
    </source>
</reference>
<dbReference type="AlphaFoldDB" id="A0AAW1QPQ4"/>
<evidence type="ECO:0000313" key="1">
    <source>
        <dbReference type="EMBL" id="KAK9823022.1"/>
    </source>
</evidence>
<dbReference type="Proteomes" id="UP001445335">
    <property type="component" value="Unassembled WGS sequence"/>
</dbReference>
<evidence type="ECO:0000313" key="2">
    <source>
        <dbReference type="Proteomes" id="UP001445335"/>
    </source>
</evidence>
<sequence length="177" mass="19178">MDTQLAPLLEELIVGVLVIDPQLVLDPAQPLTEDKPAAVRLIVPEALLPALSSGRHQLGDADEPQNSYVFGEAAEIFEYDFVGPVSTGSGFVSLIARGAYEDLRREQRDGSSRWPSWAAAARLLREGADALEWPRADLPFLFAGSILEADKVQVYVKNDGAKNVMGVMVASDAEELD</sequence>
<gene>
    <name evidence="1" type="ORF">WJX81_007936</name>
</gene>